<evidence type="ECO:0000256" key="1">
    <source>
        <dbReference type="ARBA" id="ARBA00022741"/>
    </source>
</evidence>
<accession>X6P9W4</accession>
<dbReference type="InterPro" id="IPR001806">
    <property type="entry name" value="Small_GTPase"/>
</dbReference>
<dbReference type="NCBIfam" id="TIGR00231">
    <property type="entry name" value="small_GTP"/>
    <property type="match status" value="1"/>
</dbReference>
<keyword evidence="4" id="KW-1185">Reference proteome</keyword>
<dbReference type="InterPro" id="IPR020849">
    <property type="entry name" value="Small_GTPase_Ras-type"/>
</dbReference>
<proteinExistence type="predicted"/>
<dbReference type="PROSITE" id="PS51419">
    <property type="entry name" value="RAB"/>
    <property type="match status" value="1"/>
</dbReference>
<evidence type="ECO:0000256" key="2">
    <source>
        <dbReference type="ARBA" id="ARBA00023134"/>
    </source>
</evidence>
<comment type="caution">
    <text evidence="3">The sequence shown here is derived from an EMBL/GenBank/DDBJ whole genome shotgun (WGS) entry which is preliminary data.</text>
</comment>
<evidence type="ECO:0000313" key="4">
    <source>
        <dbReference type="Proteomes" id="UP000023152"/>
    </source>
</evidence>
<sequence length="281" mass="32033">MGNKFVKTPVKSKSKVKKNKNDLLELQYWSKGWLFTESHENALREALISFQVQDLVDIIISMIGQGSEHSVYYCLTRSNIRSVKNNEVIKADFAIPVNWLKFFNLFKKSMKEFPIVVYGEGGAGKSALVTQMILNRFAEECDPTIEDSYRKRITLNDQGSCMLNILDTAGGEEFLSARYSWIEEHGCSFIVYNVCGSCCVEDAILPYLNRVKSGVSVIIVGNKTDLRLDTATYQPNIDKVIAICKERNISYIETSAKENINVEFLFHYAVFNTWYEMNTSL</sequence>
<dbReference type="InterPro" id="IPR027417">
    <property type="entry name" value="P-loop_NTPase"/>
</dbReference>
<keyword evidence="2" id="KW-0342">GTP-binding</keyword>
<dbReference type="SMART" id="SM00174">
    <property type="entry name" value="RHO"/>
    <property type="match status" value="1"/>
</dbReference>
<keyword evidence="1" id="KW-0547">Nucleotide-binding</keyword>
<dbReference type="InterPro" id="IPR005225">
    <property type="entry name" value="Small_GTP-bd"/>
</dbReference>
<dbReference type="AlphaFoldDB" id="X6P9W4"/>
<reference evidence="3 4" key="1">
    <citation type="journal article" date="2013" name="Curr. Biol.">
        <title>The Genome of the Foraminiferan Reticulomyxa filosa.</title>
        <authorList>
            <person name="Glockner G."/>
            <person name="Hulsmann N."/>
            <person name="Schleicher M."/>
            <person name="Noegel A.A."/>
            <person name="Eichinger L."/>
            <person name="Gallinger C."/>
            <person name="Pawlowski J."/>
            <person name="Sierra R."/>
            <person name="Euteneuer U."/>
            <person name="Pillet L."/>
            <person name="Moustafa A."/>
            <person name="Platzer M."/>
            <person name="Groth M."/>
            <person name="Szafranski K."/>
            <person name="Schliwa M."/>
        </authorList>
    </citation>
    <scope>NUCLEOTIDE SEQUENCE [LARGE SCALE GENOMIC DNA]</scope>
</reference>
<dbReference type="PANTHER" id="PTHR24070">
    <property type="entry name" value="RAS, DI-RAS, AND RHEB FAMILY MEMBERS OF SMALL GTPASE SUPERFAMILY"/>
    <property type="match status" value="1"/>
</dbReference>
<dbReference type="Proteomes" id="UP000023152">
    <property type="component" value="Unassembled WGS sequence"/>
</dbReference>
<dbReference type="Pfam" id="PF00071">
    <property type="entry name" value="Ras"/>
    <property type="match status" value="1"/>
</dbReference>
<dbReference type="SUPFAM" id="SSF52540">
    <property type="entry name" value="P-loop containing nucleoside triphosphate hydrolases"/>
    <property type="match status" value="1"/>
</dbReference>
<dbReference type="GO" id="GO:0007165">
    <property type="term" value="P:signal transduction"/>
    <property type="evidence" value="ECO:0007669"/>
    <property type="project" value="InterPro"/>
</dbReference>
<dbReference type="PRINTS" id="PR00449">
    <property type="entry name" value="RASTRNSFRMNG"/>
</dbReference>
<name>X6P9W4_RETFI</name>
<organism evidence="3 4">
    <name type="scientific">Reticulomyxa filosa</name>
    <dbReference type="NCBI Taxonomy" id="46433"/>
    <lineage>
        <taxon>Eukaryota</taxon>
        <taxon>Sar</taxon>
        <taxon>Rhizaria</taxon>
        <taxon>Retaria</taxon>
        <taxon>Foraminifera</taxon>
        <taxon>Monothalamids</taxon>
        <taxon>Reticulomyxidae</taxon>
        <taxon>Reticulomyxa</taxon>
    </lineage>
</organism>
<dbReference type="PROSITE" id="PS51421">
    <property type="entry name" value="RAS"/>
    <property type="match status" value="1"/>
</dbReference>
<dbReference type="GO" id="GO:0016020">
    <property type="term" value="C:membrane"/>
    <property type="evidence" value="ECO:0007669"/>
    <property type="project" value="InterPro"/>
</dbReference>
<gene>
    <name evidence="3" type="ORF">RFI_02229</name>
</gene>
<dbReference type="EMBL" id="ASPP01002220">
    <property type="protein sequence ID" value="ETO34859.1"/>
    <property type="molecule type" value="Genomic_DNA"/>
</dbReference>
<dbReference type="GO" id="GO:0003924">
    <property type="term" value="F:GTPase activity"/>
    <property type="evidence" value="ECO:0007669"/>
    <property type="project" value="InterPro"/>
</dbReference>
<evidence type="ECO:0000313" key="3">
    <source>
        <dbReference type="EMBL" id="ETO34859.1"/>
    </source>
</evidence>
<protein>
    <submittedName>
        <fullName evidence="3">Uncharacterized protein</fullName>
    </submittedName>
</protein>
<dbReference type="GO" id="GO:0005525">
    <property type="term" value="F:GTP binding"/>
    <property type="evidence" value="ECO:0007669"/>
    <property type="project" value="UniProtKB-KW"/>
</dbReference>
<dbReference type="SMART" id="SM00173">
    <property type="entry name" value="RAS"/>
    <property type="match status" value="1"/>
</dbReference>
<dbReference type="Gene3D" id="3.40.50.300">
    <property type="entry name" value="P-loop containing nucleotide triphosphate hydrolases"/>
    <property type="match status" value="1"/>
</dbReference>
<dbReference type="SMART" id="SM00175">
    <property type="entry name" value="RAB"/>
    <property type="match status" value="1"/>
</dbReference>